<dbReference type="PANTHER" id="PTHR42850">
    <property type="entry name" value="METALLOPHOSPHOESTERASE"/>
    <property type="match status" value="1"/>
</dbReference>
<reference evidence="3" key="1">
    <citation type="submission" date="2016-11" db="EMBL/GenBank/DDBJ databases">
        <authorList>
            <person name="Varghese N."/>
            <person name="Submissions S."/>
        </authorList>
    </citation>
    <scope>NUCLEOTIDE SEQUENCE [LARGE SCALE GENOMIC DNA]</scope>
    <source>
        <strain evidence="3">DSM 29440</strain>
    </source>
</reference>
<evidence type="ECO:0000259" key="1">
    <source>
        <dbReference type="Pfam" id="PF00149"/>
    </source>
</evidence>
<dbReference type="AlphaFoldDB" id="A0A1N6HAL1"/>
<dbReference type="Pfam" id="PF00149">
    <property type="entry name" value="Metallophos"/>
    <property type="match status" value="1"/>
</dbReference>
<dbReference type="STRING" id="1217970.SAMN05444002_3221"/>
<dbReference type="RefSeq" id="WP_245794497.1">
    <property type="nucleotide sequence ID" value="NZ_FSRL01000001.1"/>
</dbReference>
<name>A0A1N6HAL1_9RHOB</name>
<accession>A0A1N6HAL1</accession>
<dbReference type="GO" id="GO:0008803">
    <property type="term" value="F:bis(5'-nucleosyl)-tetraphosphatase (symmetrical) activity"/>
    <property type="evidence" value="ECO:0007669"/>
    <property type="project" value="TreeGrafter"/>
</dbReference>
<dbReference type="InterPro" id="IPR004843">
    <property type="entry name" value="Calcineurin-like_PHP"/>
</dbReference>
<evidence type="ECO:0000313" key="2">
    <source>
        <dbReference type="EMBL" id="SIO16864.1"/>
    </source>
</evidence>
<dbReference type="GO" id="GO:0005737">
    <property type="term" value="C:cytoplasm"/>
    <property type="evidence" value="ECO:0007669"/>
    <property type="project" value="TreeGrafter"/>
</dbReference>
<dbReference type="GO" id="GO:0016791">
    <property type="term" value="F:phosphatase activity"/>
    <property type="evidence" value="ECO:0007669"/>
    <property type="project" value="TreeGrafter"/>
</dbReference>
<feature type="domain" description="Calcineurin-like phosphoesterase" evidence="1">
    <location>
        <begin position="32"/>
        <end position="135"/>
    </location>
</feature>
<organism evidence="2 3">
    <name type="scientific">Vannielia litorea</name>
    <dbReference type="NCBI Taxonomy" id="1217970"/>
    <lineage>
        <taxon>Bacteria</taxon>
        <taxon>Pseudomonadati</taxon>
        <taxon>Pseudomonadota</taxon>
        <taxon>Alphaproteobacteria</taxon>
        <taxon>Rhodobacterales</taxon>
        <taxon>Paracoccaceae</taxon>
        <taxon>Vannielia</taxon>
    </lineage>
</organism>
<proteinExistence type="predicted"/>
<dbReference type="SUPFAM" id="SSF56300">
    <property type="entry name" value="Metallo-dependent phosphatases"/>
    <property type="match status" value="1"/>
</dbReference>
<dbReference type="InterPro" id="IPR029052">
    <property type="entry name" value="Metallo-depent_PP-like"/>
</dbReference>
<dbReference type="Proteomes" id="UP000184932">
    <property type="component" value="Unassembled WGS sequence"/>
</dbReference>
<keyword evidence="3" id="KW-1185">Reference proteome</keyword>
<dbReference type="GO" id="GO:0110154">
    <property type="term" value="P:RNA decapping"/>
    <property type="evidence" value="ECO:0007669"/>
    <property type="project" value="TreeGrafter"/>
</dbReference>
<dbReference type="Gene3D" id="3.60.21.10">
    <property type="match status" value="1"/>
</dbReference>
<dbReference type="PANTHER" id="PTHR42850:SF4">
    <property type="entry name" value="ZINC-DEPENDENT ENDOPOLYPHOSPHATASE"/>
    <property type="match status" value="1"/>
</dbReference>
<evidence type="ECO:0000313" key="3">
    <source>
        <dbReference type="Proteomes" id="UP000184932"/>
    </source>
</evidence>
<sequence>MKNAFLNLFRRAGASAREVPFDGGLPEPSEAFVAVGDVHGRDDLLARLLDRLNREAPGLPLVFVGDYVDRGDQSAQVLRRLKALDAEGRAVCLRGNHEEMMLSFAEGRYPRWLAHGGLQTLASFGLGAGVTENGGRGLEAAMVELRATLEGEGLLPWLSAMPRFWTSGNAAVTHAGADPARALEAQSRSLTNGHPDFFSTPRSDGLWIVHGHYVRDEPEVAPGRIAIDTGAFATGRLTAVVMSPGEPPKFIEA</sequence>
<gene>
    <name evidence="2" type="ORF">SAMN05444002_3221</name>
</gene>
<dbReference type="InterPro" id="IPR050126">
    <property type="entry name" value="Ap4A_hydrolase"/>
</dbReference>
<dbReference type="EMBL" id="FSRL01000001">
    <property type="protein sequence ID" value="SIO16864.1"/>
    <property type="molecule type" value="Genomic_DNA"/>
</dbReference>
<protein>
    <submittedName>
        <fullName evidence="2">Serine/threonine protein phosphatase 1</fullName>
    </submittedName>
</protein>